<accession>A0A7Y9JD60</accession>
<dbReference type="EMBL" id="JACCBG010000001">
    <property type="protein sequence ID" value="NYD44016.1"/>
    <property type="molecule type" value="Genomic_DNA"/>
</dbReference>
<reference evidence="2 3" key="1">
    <citation type="submission" date="2020-07" db="EMBL/GenBank/DDBJ databases">
        <title>Sequencing the genomes of 1000 actinobacteria strains.</title>
        <authorList>
            <person name="Klenk H.-P."/>
        </authorList>
    </citation>
    <scope>NUCLEOTIDE SEQUENCE [LARGE SCALE GENOMIC DNA]</scope>
    <source>
        <strain evidence="2 3">DSM 21350</strain>
    </source>
</reference>
<dbReference type="RefSeq" id="WP_179665404.1">
    <property type="nucleotide sequence ID" value="NZ_JACCBG010000001.1"/>
</dbReference>
<protein>
    <submittedName>
        <fullName evidence="2">Uncharacterized protein</fullName>
    </submittedName>
</protein>
<evidence type="ECO:0000313" key="2">
    <source>
        <dbReference type="EMBL" id="NYD44016.1"/>
    </source>
</evidence>
<organism evidence="2 3">
    <name type="scientific">Nocardioides panaciterrulae</name>
    <dbReference type="NCBI Taxonomy" id="661492"/>
    <lineage>
        <taxon>Bacteria</taxon>
        <taxon>Bacillati</taxon>
        <taxon>Actinomycetota</taxon>
        <taxon>Actinomycetes</taxon>
        <taxon>Propionibacteriales</taxon>
        <taxon>Nocardioidaceae</taxon>
        <taxon>Nocardioides</taxon>
    </lineage>
</organism>
<gene>
    <name evidence="1" type="ORF">BJZ21_004030</name>
    <name evidence="2" type="ORF">BJZ21_004099</name>
</gene>
<evidence type="ECO:0000313" key="3">
    <source>
        <dbReference type="Proteomes" id="UP000535511"/>
    </source>
</evidence>
<keyword evidence="3" id="KW-1185">Reference proteome</keyword>
<evidence type="ECO:0000313" key="1">
    <source>
        <dbReference type="EMBL" id="NYD43947.1"/>
    </source>
</evidence>
<dbReference type="Proteomes" id="UP000535511">
    <property type="component" value="Unassembled WGS sequence"/>
</dbReference>
<sequence>MSVSRQQADWLAPLIADCRPHGARRWDIPGIHAAIARVNQRQLVEVIRAFTRGAEDRTAHTPSVVVTNPTYWREPALEQLATRAQYCRTHSTALKAGVCPSCRADQIGADGPATTARPSRGLPRDQVAAIVGELRDHAHHTPETQ</sequence>
<proteinExistence type="predicted"/>
<name>A0A7Y9JD60_9ACTN</name>
<dbReference type="EMBL" id="JACCBG010000001">
    <property type="protein sequence ID" value="NYD43947.1"/>
    <property type="molecule type" value="Genomic_DNA"/>
</dbReference>
<dbReference type="AlphaFoldDB" id="A0A7Y9JD60"/>
<comment type="caution">
    <text evidence="2">The sequence shown here is derived from an EMBL/GenBank/DDBJ whole genome shotgun (WGS) entry which is preliminary data.</text>
</comment>